<evidence type="ECO:0000313" key="3">
    <source>
        <dbReference type="Proteomes" id="UP001223072"/>
    </source>
</evidence>
<gene>
    <name evidence="2" type="ORF">QFZ49_004365</name>
</gene>
<dbReference type="EMBL" id="JAUSZS010000004">
    <property type="protein sequence ID" value="MDQ0934425.1"/>
    <property type="molecule type" value="Genomic_DNA"/>
</dbReference>
<organism evidence="2 3">
    <name type="scientific">Streptomyces turgidiscabies</name>
    <dbReference type="NCBI Taxonomy" id="85558"/>
    <lineage>
        <taxon>Bacteria</taxon>
        <taxon>Bacillati</taxon>
        <taxon>Actinomycetota</taxon>
        <taxon>Actinomycetes</taxon>
        <taxon>Kitasatosporales</taxon>
        <taxon>Streptomycetaceae</taxon>
        <taxon>Streptomyces</taxon>
    </lineage>
</organism>
<evidence type="ECO:0008006" key="4">
    <source>
        <dbReference type="Google" id="ProtNLM"/>
    </source>
</evidence>
<name>A0ABU0RU19_9ACTN</name>
<evidence type="ECO:0000256" key="1">
    <source>
        <dbReference type="SAM" id="MobiDB-lite"/>
    </source>
</evidence>
<dbReference type="SUPFAM" id="SSF48371">
    <property type="entry name" value="ARM repeat"/>
    <property type="match status" value="1"/>
</dbReference>
<dbReference type="InterPro" id="IPR011989">
    <property type="entry name" value="ARM-like"/>
</dbReference>
<dbReference type="RefSeq" id="WP_307628026.1">
    <property type="nucleotide sequence ID" value="NZ_JAUSZS010000004.1"/>
</dbReference>
<comment type="caution">
    <text evidence="2">The sequence shown here is derived from an EMBL/GenBank/DDBJ whole genome shotgun (WGS) entry which is preliminary data.</text>
</comment>
<sequence length="595" mass="63885">MTTGESLLRRQGTELSDEDCSTLHYHCGAGRQHLTAAATAALPDLLRLAASPGEARVYLVDLIGALAQQARTVPPEAVDPGWPAAWERHRAQAEALLADPDRAVRYAALGLTPTPAKLLERWRAEEDATVRHRLLPALTAAAAKTAWEPEVVALLHGLLLDDDPVLRLAAVQAWAAIDPAAPARHVDLMADVLADPAHRPAIAVRGTDPGEDTAYAFEASVDHSLLLLLEQTDDPATATRFVVRLADRSRGAEDSVLRRCVLDQAWRLLVERRSAAPSLVPLAAARLADRDPTVRVRAAHLLAVLGTRSAPYADELAALLDDTGEDELLEGTIGEHARWALARIGDVRALPGLVESLYEPYREQYGRGYVLGDPRRPEISDVLIPLRAHAPALLPSLRAALRHDMRNGDMDASLAGEFCGVLEAWGPAALPALPDVLPLLTSTRLSLTAADALAAMGEGAVTAVPALRDCAVLDCAANHWKAAWAVWRIGGDPEGGGERTLRLLGEALLNAEEPHHGGLLGYVADFGPAASAYAPPIRDLMENTEDWWLRLASATALWSITGDPAPRPCRCWPAPSRRSPKAMTVTGRSASPWTR</sequence>
<dbReference type="Proteomes" id="UP001223072">
    <property type="component" value="Unassembled WGS sequence"/>
</dbReference>
<accession>A0ABU0RU19</accession>
<proteinExistence type="predicted"/>
<keyword evidence="3" id="KW-1185">Reference proteome</keyword>
<reference evidence="2 3" key="1">
    <citation type="submission" date="2023-07" db="EMBL/GenBank/DDBJ databases">
        <title>Comparative genomics of wheat-associated soil bacteria to identify genetic determinants of phenazine resistance.</title>
        <authorList>
            <person name="Mouncey N."/>
        </authorList>
    </citation>
    <scope>NUCLEOTIDE SEQUENCE [LARGE SCALE GENOMIC DNA]</scope>
    <source>
        <strain evidence="2 3">W2I16</strain>
    </source>
</reference>
<dbReference type="InterPro" id="IPR016024">
    <property type="entry name" value="ARM-type_fold"/>
</dbReference>
<protein>
    <recommendedName>
        <fullName evidence="4">HEAT repeat protein</fullName>
    </recommendedName>
</protein>
<dbReference type="Gene3D" id="1.25.10.10">
    <property type="entry name" value="Leucine-rich Repeat Variant"/>
    <property type="match status" value="2"/>
</dbReference>
<evidence type="ECO:0000313" key="2">
    <source>
        <dbReference type="EMBL" id="MDQ0934425.1"/>
    </source>
</evidence>
<feature type="region of interest" description="Disordered" evidence="1">
    <location>
        <begin position="576"/>
        <end position="595"/>
    </location>
</feature>
<feature type="compositionally biased region" description="Polar residues" evidence="1">
    <location>
        <begin position="586"/>
        <end position="595"/>
    </location>
</feature>